<evidence type="ECO:0000313" key="3">
    <source>
        <dbReference type="EMBL" id="TYB83457.1"/>
    </source>
</evidence>
<name>A0A5D0RPE2_9RHOB</name>
<feature type="region of interest" description="Disordered" evidence="1">
    <location>
        <begin position="27"/>
        <end position="49"/>
    </location>
</feature>
<dbReference type="InterPro" id="IPR010642">
    <property type="entry name" value="Invasion_prot_B"/>
</dbReference>
<gene>
    <name evidence="3" type="ORF">FVF75_00050</name>
</gene>
<comment type="caution">
    <text evidence="3">The sequence shown here is derived from an EMBL/GenBank/DDBJ whole genome shotgun (WGS) entry which is preliminary data.</text>
</comment>
<evidence type="ECO:0000256" key="2">
    <source>
        <dbReference type="SAM" id="SignalP"/>
    </source>
</evidence>
<feature type="chain" id="PRO_5022886963" evidence="2">
    <location>
        <begin position="23"/>
        <end position="211"/>
    </location>
</feature>
<feature type="signal peptide" evidence="2">
    <location>
        <begin position="1"/>
        <end position="22"/>
    </location>
</feature>
<keyword evidence="2" id="KW-0732">Signal</keyword>
<dbReference type="Pfam" id="PF06776">
    <property type="entry name" value="IalB"/>
    <property type="match status" value="1"/>
</dbReference>
<organism evidence="3 4">
    <name type="scientific">Maritimibacter fusiformis</name>
    <dbReference type="NCBI Taxonomy" id="2603819"/>
    <lineage>
        <taxon>Bacteria</taxon>
        <taxon>Pseudomonadati</taxon>
        <taxon>Pseudomonadota</taxon>
        <taxon>Alphaproteobacteria</taxon>
        <taxon>Rhodobacterales</taxon>
        <taxon>Roseobacteraceae</taxon>
        <taxon>Maritimibacter</taxon>
    </lineage>
</organism>
<dbReference type="RefSeq" id="WP_148375699.1">
    <property type="nucleotide sequence ID" value="NZ_VSIY01000001.1"/>
</dbReference>
<reference evidence="3 4" key="1">
    <citation type="submission" date="2019-08" db="EMBL/GenBank/DDBJ databases">
        <title>Identification of a novel species of the genus Boseongicola.</title>
        <authorList>
            <person name="Zhang X.-Q."/>
        </authorList>
    </citation>
    <scope>NUCLEOTIDE SEQUENCE [LARGE SCALE GENOMIC DNA]</scope>
    <source>
        <strain evidence="3 4">HY14</strain>
    </source>
</reference>
<evidence type="ECO:0000256" key="1">
    <source>
        <dbReference type="SAM" id="MobiDB-lite"/>
    </source>
</evidence>
<proteinExistence type="predicted"/>
<dbReference type="InterPro" id="IPR038696">
    <property type="entry name" value="IalB_sf"/>
</dbReference>
<evidence type="ECO:0000313" key="4">
    <source>
        <dbReference type="Proteomes" id="UP000322080"/>
    </source>
</evidence>
<dbReference type="EMBL" id="VSIY01000001">
    <property type="protein sequence ID" value="TYB83457.1"/>
    <property type="molecule type" value="Genomic_DNA"/>
</dbReference>
<accession>A0A5D0RPE2</accession>
<dbReference type="Proteomes" id="UP000322080">
    <property type="component" value="Unassembled WGS sequence"/>
</dbReference>
<sequence>MANVLKPLGLAALIALAGPALAQDDGLPPLDMGTDAEAAPAADGAAQEPPTYVDEVFDDWQRECLRLPEDAEQDDPCQITQMLYQEPGENPVGKITIGRLPAGGDAVAGSTIIVPLGTLIPAQLTLGVDSAAAKRYQYRFCESVGCVAQIGLTNADIAAFKAGKVANITVVPMQAPDVEVTLPASLKGFTAAYDSLTVPPAPAPAEEPAAQ</sequence>
<feature type="compositionally biased region" description="Low complexity" evidence="1">
    <location>
        <begin position="35"/>
        <end position="49"/>
    </location>
</feature>
<dbReference type="Gene3D" id="2.60.40.1880">
    <property type="entry name" value="Invasion associated locus B (IalB) protein"/>
    <property type="match status" value="1"/>
</dbReference>
<dbReference type="AlphaFoldDB" id="A0A5D0RPE2"/>
<protein>
    <submittedName>
        <fullName evidence="3">Invasion associated locus B family protein</fullName>
    </submittedName>
</protein>
<keyword evidence="4" id="KW-1185">Reference proteome</keyword>